<evidence type="ECO:0000259" key="5">
    <source>
        <dbReference type="Pfam" id="PF25967"/>
    </source>
</evidence>
<reference evidence="7" key="1">
    <citation type="submission" date="2016-10" db="EMBL/GenBank/DDBJ databases">
        <authorList>
            <person name="Varghese N."/>
            <person name="Submissions S."/>
        </authorList>
    </citation>
    <scope>NUCLEOTIDE SEQUENCE [LARGE SCALE GENOMIC DNA]</scope>
    <source>
        <strain evidence="7">Nm69</strain>
    </source>
</reference>
<evidence type="ECO:0000256" key="3">
    <source>
        <dbReference type="SAM" id="Phobius"/>
    </source>
</evidence>
<keyword evidence="3" id="KW-0812">Transmembrane</keyword>
<sequence length="410" mass="45840">MKPRHQIFIATLIFLVGGLTSLILIQFPPQSDKQEETIAPPIVKVLQTGFQSKRLHVHSQGQVAAHTEIELMTEVSGHVIDLSPAFVNGGFFRKGDVLVTIDPADYDLRVSQARAQVKEARHLLAREEAEAVQARDEWEHLGQGDPSPLNQRIPQLAEMRAKLAAAEAAFRHANRLRQRTQVRAPFDGRVRSRKTGIGQYVTGNTILGILYSSDRAEIRLPVNTRDLAFVDLPDATDPVNPGKMPRVILTADYQGLKQTWLGRVVRSEGTVDRETGMVMLVAEVYDPFKRARPLPESEKTVRSKQVNAVELPIGLFVEALIQGRRFNRLIILPASALFNNNHVAVLDRDNRLRLRTVKIFKRERKQVIIQAGLNANEQVLISGLLQPVEGMQVTPVILNSTSKAENFKIP</sequence>
<dbReference type="Gene3D" id="2.40.30.170">
    <property type="match status" value="1"/>
</dbReference>
<dbReference type="Pfam" id="PF25917">
    <property type="entry name" value="BSH_RND"/>
    <property type="match status" value="1"/>
</dbReference>
<evidence type="ECO:0000256" key="2">
    <source>
        <dbReference type="SAM" id="Coils"/>
    </source>
</evidence>
<dbReference type="SUPFAM" id="SSF111369">
    <property type="entry name" value="HlyD-like secretion proteins"/>
    <property type="match status" value="1"/>
</dbReference>
<dbReference type="Proteomes" id="UP000199533">
    <property type="component" value="Unassembled WGS sequence"/>
</dbReference>
<dbReference type="GO" id="GO:1990281">
    <property type="term" value="C:efflux pump complex"/>
    <property type="evidence" value="ECO:0007669"/>
    <property type="project" value="TreeGrafter"/>
</dbReference>
<dbReference type="Gene3D" id="2.40.50.100">
    <property type="match status" value="1"/>
</dbReference>
<dbReference type="InterPro" id="IPR058625">
    <property type="entry name" value="MdtA-like_BSH"/>
</dbReference>
<feature type="transmembrane region" description="Helical" evidence="3">
    <location>
        <begin position="7"/>
        <end position="27"/>
    </location>
</feature>
<dbReference type="Gene3D" id="1.10.287.470">
    <property type="entry name" value="Helix hairpin bin"/>
    <property type="match status" value="1"/>
</dbReference>
<dbReference type="PANTHER" id="PTHR30469:SF12">
    <property type="entry name" value="MULTIDRUG RESISTANCE PROTEIN MDTA"/>
    <property type="match status" value="1"/>
</dbReference>
<dbReference type="Gene3D" id="2.40.420.20">
    <property type="match status" value="1"/>
</dbReference>
<dbReference type="RefSeq" id="WP_090696781.1">
    <property type="nucleotide sequence ID" value="NZ_FOSP01000002.1"/>
</dbReference>
<evidence type="ECO:0000259" key="4">
    <source>
        <dbReference type="Pfam" id="PF25917"/>
    </source>
</evidence>
<evidence type="ECO:0000313" key="6">
    <source>
        <dbReference type="EMBL" id="SFK22633.1"/>
    </source>
</evidence>
<name>A0A1I3XT25_9PROT</name>
<protein>
    <submittedName>
        <fullName evidence="6">Multidrug efflux pump subunit AcrA (Membrane-fusion protein)</fullName>
    </submittedName>
</protein>
<dbReference type="EMBL" id="FOSP01000002">
    <property type="protein sequence ID" value="SFK22633.1"/>
    <property type="molecule type" value="Genomic_DNA"/>
</dbReference>
<dbReference type="GO" id="GO:0015562">
    <property type="term" value="F:efflux transmembrane transporter activity"/>
    <property type="evidence" value="ECO:0007669"/>
    <property type="project" value="TreeGrafter"/>
</dbReference>
<organism evidence="6 7">
    <name type="scientific">Nitrosomonas aestuarii</name>
    <dbReference type="NCBI Taxonomy" id="52441"/>
    <lineage>
        <taxon>Bacteria</taxon>
        <taxon>Pseudomonadati</taxon>
        <taxon>Pseudomonadota</taxon>
        <taxon>Betaproteobacteria</taxon>
        <taxon>Nitrosomonadales</taxon>
        <taxon>Nitrosomonadaceae</taxon>
        <taxon>Nitrosomonas</taxon>
    </lineage>
</organism>
<feature type="coiled-coil region" evidence="2">
    <location>
        <begin position="110"/>
        <end position="176"/>
    </location>
</feature>
<proteinExistence type="predicted"/>
<dbReference type="PANTHER" id="PTHR30469">
    <property type="entry name" value="MULTIDRUG RESISTANCE PROTEIN MDTA"/>
    <property type="match status" value="1"/>
</dbReference>
<dbReference type="STRING" id="52441.SAMN05216302_100270"/>
<keyword evidence="3" id="KW-1133">Transmembrane helix</keyword>
<keyword evidence="1" id="KW-0813">Transport</keyword>
<dbReference type="InterPro" id="IPR058627">
    <property type="entry name" value="MdtA-like_C"/>
</dbReference>
<dbReference type="OrthoDB" id="5730196at2"/>
<accession>A0A1I3XT25</accession>
<evidence type="ECO:0000313" key="7">
    <source>
        <dbReference type="Proteomes" id="UP000199533"/>
    </source>
</evidence>
<keyword evidence="2" id="KW-0175">Coiled coil</keyword>
<keyword evidence="3" id="KW-0472">Membrane</keyword>
<feature type="domain" description="Multidrug resistance protein MdtA-like barrel-sandwich hybrid" evidence="4">
    <location>
        <begin position="69"/>
        <end position="205"/>
    </location>
</feature>
<keyword evidence="7" id="KW-1185">Reference proteome</keyword>
<dbReference type="AlphaFoldDB" id="A0A1I3XT25"/>
<feature type="domain" description="Multidrug resistance protein MdtA-like C-terminal permuted SH3" evidence="5">
    <location>
        <begin position="339"/>
        <end position="384"/>
    </location>
</feature>
<gene>
    <name evidence="6" type="ORF">SAMN05216302_100270</name>
</gene>
<dbReference type="Pfam" id="PF25967">
    <property type="entry name" value="RND-MFP_C"/>
    <property type="match status" value="1"/>
</dbReference>
<evidence type="ECO:0000256" key="1">
    <source>
        <dbReference type="ARBA" id="ARBA00022448"/>
    </source>
</evidence>